<gene>
    <name evidence="2" type="ORF">S03H2_21645</name>
</gene>
<feature type="transmembrane region" description="Helical" evidence="1">
    <location>
        <begin position="172"/>
        <end position="196"/>
    </location>
</feature>
<proteinExistence type="predicted"/>
<organism evidence="2">
    <name type="scientific">marine sediment metagenome</name>
    <dbReference type="NCBI Taxonomy" id="412755"/>
    <lineage>
        <taxon>unclassified sequences</taxon>
        <taxon>metagenomes</taxon>
        <taxon>ecological metagenomes</taxon>
    </lineage>
</organism>
<dbReference type="AlphaFoldDB" id="X1FQM4"/>
<keyword evidence="1" id="KW-0472">Membrane</keyword>
<feature type="transmembrane region" description="Helical" evidence="1">
    <location>
        <begin position="82"/>
        <end position="104"/>
    </location>
</feature>
<dbReference type="EMBL" id="BARU01011551">
    <property type="protein sequence ID" value="GAH31669.1"/>
    <property type="molecule type" value="Genomic_DNA"/>
</dbReference>
<accession>X1FQM4</accession>
<feature type="transmembrane region" description="Helical" evidence="1">
    <location>
        <begin position="50"/>
        <end position="70"/>
    </location>
</feature>
<keyword evidence="1" id="KW-0812">Transmembrane</keyword>
<keyword evidence="1" id="KW-1133">Transmembrane helix</keyword>
<sequence>MEGYFPEDFVSPADVKRKEKVIAKSKALGLPVSQKTGKQLKPFVKSGGKIFEGIAGIVGGIIFFILPTILSNMITASTSIPWITISINTGIFFFISIGGIISIVEGGMNLVRGIIGNQEPAIHQGILGVSIGLKIVNAIVFGWIALTPEIIPWPYWNEATQILTIATIAPDFYVMASGLVLLIAVIILLTMIEDIYNIAKLERYKL</sequence>
<reference evidence="2" key="1">
    <citation type="journal article" date="2014" name="Front. Microbiol.">
        <title>High frequency of phylogenetically diverse reductive dehalogenase-homologous genes in deep subseafloor sedimentary metagenomes.</title>
        <authorList>
            <person name="Kawai M."/>
            <person name="Futagami T."/>
            <person name="Toyoda A."/>
            <person name="Takaki Y."/>
            <person name="Nishi S."/>
            <person name="Hori S."/>
            <person name="Arai W."/>
            <person name="Tsubouchi T."/>
            <person name="Morono Y."/>
            <person name="Uchiyama I."/>
            <person name="Ito T."/>
            <person name="Fujiyama A."/>
            <person name="Inagaki F."/>
            <person name="Takami H."/>
        </authorList>
    </citation>
    <scope>NUCLEOTIDE SEQUENCE</scope>
    <source>
        <strain evidence="2">Expedition CK06-06</strain>
    </source>
</reference>
<feature type="transmembrane region" description="Helical" evidence="1">
    <location>
        <begin position="125"/>
        <end position="146"/>
    </location>
</feature>
<protein>
    <submittedName>
        <fullName evidence="2">Uncharacterized protein</fullName>
    </submittedName>
</protein>
<evidence type="ECO:0000313" key="2">
    <source>
        <dbReference type="EMBL" id="GAH31669.1"/>
    </source>
</evidence>
<comment type="caution">
    <text evidence="2">The sequence shown here is derived from an EMBL/GenBank/DDBJ whole genome shotgun (WGS) entry which is preliminary data.</text>
</comment>
<evidence type="ECO:0000256" key="1">
    <source>
        <dbReference type="SAM" id="Phobius"/>
    </source>
</evidence>
<name>X1FQM4_9ZZZZ</name>